<reference evidence="1 2" key="1">
    <citation type="submission" date="2018-02" db="EMBL/GenBank/DDBJ databases">
        <authorList>
            <person name="Cohen D.B."/>
            <person name="Kent A.D."/>
        </authorList>
    </citation>
    <scope>NUCLEOTIDE SEQUENCE [LARGE SCALE GENOMIC DNA]</scope>
    <source>
        <strain evidence="1 2">ULC007</strain>
    </source>
</reference>
<dbReference type="RefSeq" id="WP_073074695.1">
    <property type="nucleotide sequence ID" value="NZ_MPPI01000043.1"/>
</dbReference>
<evidence type="ECO:0000313" key="2">
    <source>
        <dbReference type="Proteomes" id="UP000238634"/>
    </source>
</evidence>
<dbReference type="CDD" id="cd02980">
    <property type="entry name" value="TRX_Fd_family"/>
    <property type="match status" value="1"/>
</dbReference>
<protein>
    <submittedName>
        <fullName evidence="1">(Fe-S)-binding protein</fullName>
    </submittedName>
</protein>
<comment type="caution">
    <text evidence="1">The sequence shown here is derived from an EMBL/GenBank/DDBJ whole genome shotgun (WGS) entry which is preliminary data.</text>
</comment>
<name>A0A2T1D7Y5_9CYAN</name>
<dbReference type="AlphaFoldDB" id="A0A2T1D7Y5"/>
<dbReference type="InterPro" id="IPR036249">
    <property type="entry name" value="Thioredoxin-like_sf"/>
</dbReference>
<accession>A0A2T1D7Y5</accession>
<sequence>MGKSKTSQVNAFSLEGRFLGYEIEDGYKIKRLQLATAEGECSLKLTKEARAGLGQVLVPGDWVQVSGRKKVDRATHLIKLKVDFIKPIIPTAAPALVKLSSQQKPSETILVCQKSGCMKRGGKAVCQALETALSDRGLDDQVAIKGTGCMKNCGKGPNVVMPGKARYCKIGAEEIPDLVDKHFPAIAPVKPGEESRKLLPVR</sequence>
<dbReference type="OrthoDB" id="465045at2"/>
<reference evidence="1 2" key="2">
    <citation type="submission" date="2018-03" db="EMBL/GenBank/DDBJ databases">
        <title>The ancient ancestry and fast evolution of plastids.</title>
        <authorList>
            <person name="Moore K.R."/>
            <person name="Magnabosco C."/>
            <person name="Momper L."/>
            <person name="Gold D.A."/>
            <person name="Bosak T."/>
            <person name="Fournier G.P."/>
        </authorList>
    </citation>
    <scope>NUCLEOTIDE SEQUENCE [LARGE SCALE GENOMIC DNA]</scope>
    <source>
        <strain evidence="1 2">ULC007</strain>
    </source>
</reference>
<evidence type="ECO:0000313" key="1">
    <source>
        <dbReference type="EMBL" id="PSB16537.1"/>
    </source>
</evidence>
<proteinExistence type="predicted"/>
<keyword evidence="2" id="KW-1185">Reference proteome</keyword>
<dbReference type="Gene3D" id="3.40.30.10">
    <property type="entry name" value="Glutaredoxin"/>
    <property type="match status" value="1"/>
</dbReference>
<organism evidence="1 2">
    <name type="scientific">Phormidesmis priestleyi ULC007</name>
    <dbReference type="NCBI Taxonomy" id="1920490"/>
    <lineage>
        <taxon>Bacteria</taxon>
        <taxon>Bacillati</taxon>
        <taxon>Cyanobacteriota</taxon>
        <taxon>Cyanophyceae</taxon>
        <taxon>Leptolyngbyales</taxon>
        <taxon>Leptolyngbyaceae</taxon>
        <taxon>Phormidesmis</taxon>
    </lineage>
</organism>
<dbReference type="SUPFAM" id="SSF52833">
    <property type="entry name" value="Thioredoxin-like"/>
    <property type="match status" value="1"/>
</dbReference>
<dbReference type="STRING" id="1920490.GCA_001895925_05354"/>
<gene>
    <name evidence="1" type="ORF">C7B65_21200</name>
</gene>
<dbReference type="EMBL" id="PVWG01000040">
    <property type="protein sequence ID" value="PSB16537.1"/>
    <property type="molecule type" value="Genomic_DNA"/>
</dbReference>
<dbReference type="Proteomes" id="UP000238634">
    <property type="component" value="Unassembled WGS sequence"/>
</dbReference>